<organism evidence="1 2">
    <name type="scientific">Manihot esculenta</name>
    <name type="common">Cassava</name>
    <name type="synonym">Jatropha manihot</name>
    <dbReference type="NCBI Taxonomy" id="3983"/>
    <lineage>
        <taxon>Eukaryota</taxon>
        <taxon>Viridiplantae</taxon>
        <taxon>Streptophyta</taxon>
        <taxon>Embryophyta</taxon>
        <taxon>Tracheophyta</taxon>
        <taxon>Spermatophyta</taxon>
        <taxon>Magnoliopsida</taxon>
        <taxon>eudicotyledons</taxon>
        <taxon>Gunneridae</taxon>
        <taxon>Pentapetalae</taxon>
        <taxon>rosids</taxon>
        <taxon>fabids</taxon>
        <taxon>Malpighiales</taxon>
        <taxon>Euphorbiaceae</taxon>
        <taxon>Crotonoideae</taxon>
        <taxon>Manihoteae</taxon>
        <taxon>Manihot</taxon>
    </lineage>
</organism>
<keyword evidence="2" id="KW-1185">Reference proteome</keyword>
<protein>
    <submittedName>
        <fullName evidence="1">Uncharacterized protein</fullName>
    </submittedName>
</protein>
<dbReference type="EMBL" id="CM004397">
    <property type="protein sequence ID" value="KAG8644186.1"/>
    <property type="molecule type" value="Genomic_DNA"/>
</dbReference>
<name>A0ACB7GZS6_MANES</name>
<gene>
    <name evidence="1" type="ORF">MANES_11G107251v8</name>
</gene>
<dbReference type="Proteomes" id="UP000091857">
    <property type="component" value="Chromosome 11"/>
</dbReference>
<sequence>MRIICWNCRGVGNPQAVNAMVDIVQYYKPFILFLMETKANGVRMEQIKSLLRFSHCFSVDCVGIGGGLCLMWKDDVKLAITGYCSNFIDSTIGDGSDCWRFTGFYGCPESGRRRTSWNLLRDLADRSQLPWLCSGDYNDIADSLEKVGGPLRCISLINGFRNALADANLNDIQAVGSFLSYTYREGTDQCSKERLDRACSNTTWDARFPDAISSNLVAPVSDHTPLLIEIVGTQVREDNRRFHFDNSWLEDDELGEVVLTSWQQGLGLDFIQRKDQLVKRVQYWGKNRNRMRWLQKERIKKRLGECSESLDTREVRQLKDVWNQILAEEDIRLRQQAKKFWFRHGDRNSKYFHNSIKARRRCNRI</sequence>
<accession>A0ACB7GZS6</accession>
<evidence type="ECO:0000313" key="2">
    <source>
        <dbReference type="Proteomes" id="UP000091857"/>
    </source>
</evidence>
<comment type="caution">
    <text evidence="1">The sequence shown here is derived from an EMBL/GenBank/DDBJ whole genome shotgun (WGS) entry which is preliminary data.</text>
</comment>
<evidence type="ECO:0000313" key="1">
    <source>
        <dbReference type="EMBL" id="KAG8644186.1"/>
    </source>
</evidence>
<reference evidence="2" key="1">
    <citation type="journal article" date="2016" name="Nat. Biotechnol.">
        <title>Sequencing wild and cultivated cassava and related species reveals extensive interspecific hybridization and genetic diversity.</title>
        <authorList>
            <person name="Bredeson J.V."/>
            <person name="Lyons J.B."/>
            <person name="Prochnik S.E."/>
            <person name="Wu G.A."/>
            <person name="Ha C.M."/>
            <person name="Edsinger-Gonzales E."/>
            <person name="Grimwood J."/>
            <person name="Schmutz J."/>
            <person name="Rabbi I.Y."/>
            <person name="Egesi C."/>
            <person name="Nauluvula P."/>
            <person name="Lebot V."/>
            <person name="Ndunguru J."/>
            <person name="Mkamilo G."/>
            <person name="Bart R.S."/>
            <person name="Setter T.L."/>
            <person name="Gleadow R.M."/>
            <person name="Kulakow P."/>
            <person name="Ferguson M.E."/>
            <person name="Rounsley S."/>
            <person name="Rokhsar D.S."/>
        </authorList>
    </citation>
    <scope>NUCLEOTIDE SEQUENCE [LARGE SCALE GENOMIC DNA]</scope>
    <source>
        <strain evidence="2">cv. AM560-2</strain>
    </source>
</reference>
<proteinExistence type="predicted"/>